<protein>
    <submittedName>
        <fullName evidence="1">Uncharacterized protein</fullName>
    </submittedName>
</protein>
<evidence type="ECO:0000313" key="2">
    <source>
        <dbReference type="Proteomes" id="UP001627284"/>
    </source>
</evidence>
<proteinExistence type="predicted"/>
<dbReference type="AlphaFoldDB" id="A0ABD2UM61"/>
<gene>
    <name evidence="1" type="ORF">AABB24_009482</name>
</gene>
<accession>A0ABD2UM61</accession>
<organism evidence="1 2">
    <name type="scientific">Solanum stoloniferum</name>
    <dbReference type="NCBI Taxonomy" id="62892"/>
    <lineage>
        <taxon>Eukaryota</taxon>
        <taxon>Viridiplantae</taxon>
        <taxon>Streptophyta</taxon>
        <taxon>Embryophyta</taxon>
        <taxon>Tracheophyta</taxon>
        <taxon>Spermatophyta</taxon>
        <taxon>Magnoliopsida</taxon>
        <taxon>eudicotyledons</taxon>
        <taxon>Gunneridae</taxon>
        <taxon>Pentapetalae</taxon>
        <taxon>asterids</taxon>
        <taxon>lamiids</taxon>
        <taxon>Solanales</taxon>
        <taxon>Solanaceae</taxon>
        <taxon>Solanoideae</taxon>
        <taxon>Solaneae</taxon>
        <taxon>Solanum</taxon>
    </lineage>
</organism>
<sequence>MQEVHEEDLIEEQHLLVVIRNLKGTGMTSAITARCMATQRIIALNSSAIQTILREKENLWQIMPLVHLLNRLSLRLDIGLPAFTTMVFNPAMDTQGSEVDHQCMEMDLEEVIFLGNSMVLTLTMVDIL</sequence>
<reference evidence="1 2" key="1">
    <citation type="submission" date="2024-05" db="EMBL/GenBank/DDBJ databases">
        <title>De novo assembly of an allotetraploid wild potato.</title>
        <authorList>
            <person name="Hosaka A.J."/>
        </authorList>
    </citation>
    <scope>NUCLEOTIDE SEQUENCE [LARGE SCALE GENOMIC DNA]</scope>
    <source>
        <tissue evidence="1">Young leaves</tissue>
    </source>
</reference>
<dbReference type="EMBL" id="JBJKTR010000005">
    <property type="protein sequence ID" value="KAL3368666.1"/>
    <property type="molecule type" value="Genomic_DNA"/>
</dbReference>
<name>A0ABD2UM61_9SOLN</name>
<comment type="caution">
    <text evidence="1">The sequence shown here is derived from an EMBL/GenBank/DDBJ whole genome shotgun (WGS) entry which is preliminary data.</text>
</comment>
<dbReference type="Proteomes" id="UP001627284">
    <property type="component" value="Unassembled WGS sequence"/>
</dbReference>
<keyword evidence="2" id="KW-1185">Reference proteome</keyword>
<evidence type="ECO:0000313" key="1">
    <source>
        <dbReference type="EMBL" id="KAL3368666.1"/>
    </source>
</evidence>